<dbReference type="GO" id="GO:0008654">
    <property type="term" value="P:phospholipid biosynthetic process"/>
    <property type="evidence" value="ECO:0007669"/>
    <property type="project" value="TreeGrafter"/>
</dbReference>
<feature type="compositionally biased region" description="Basic and acidic residues" evidence="1">
    <location>
        <begin position="454"/>
        <end position="467"/>
    </location>
</feature>
<organism evidence="2 3">
    <name type="scientific">Teratosphaeria destructans</name>
    <dbReference type="NCBI Taxonomy" id="418781"/>
    <lineage>
        <taxon>Eukaryota</taxon>
        <taxon>Fungi</taxon>
        <taxon>Dikarya</taxon>
        <taxon>Ascomycota</taxon>
        <taxon>Pezizomycotina</taxon>
        <taxon>Dothideomycetes</taxon>
        <taxon>Dothideomycetidae</taxon>
        <taxon>Mycosphaerellales</taxon>
        <taxon>Teratosphaeriaceae</taxon>
        <taxon>Teratosphaeria</taxon>
    </lineage>
</organism>
<comment type="caution">
    <text evidence="2">The sequence shown here is derived from an EMBL/GenBank/DDBJ whole genome shotgun (WGS) entry which is preliminary data.</text>
</comment>
<dbReference type="GO" id="GO:0003714">
    <property type="term" value="F:transcription corepressor activity"/>
    <property type="evidence" value="ECO:0007669"/>
    <property type="project" value="InterPro"/>
</dbReference>
<evidence type="ECO:0000313" key="3">
    <source>
        <dbReference type="Proteomes" id="UP001138500"/>
    </source>
</evidence>
<feature type="non-terminal residue" evidence="2">
    <location>
        <position position="1"/>
    </location>
</feature>
<feature type="compositionally biased region" description="Basic and acidic residues" evidence="1">
    <location>
        <begin position="229"/>
        <end position="238"/>
    </location>
</feature>
<protein>
    <submittedName>
        <fullName evidence="2">Transcription factor Opi1</fullName>
    </submittedName>
</protein>
<dbReference type="Pfam" id="PF08618">
    <property type="entry name" value="Opi1"/>
    <property type="match status" value="1"/>
</dbReference>
<reference evidence="2 3" key="2">
    <citation type="journal article" date="2021" name="Curr. Genet.">
        <title>Genetic response to nitrogen starvation in the aggressive Eucalyptus foliar pathogen Teratosphaeria destructans.</title>
        <authorList>
            <person name="Havenga M."/>
            <person name="Wingfield B.D."/>
            <person name="Wingfield M.J."/>
            <person name="Dreyer L.L."/>
            <person name="Roets F."/>
            <person name="Aylward J."/>
        </authorList>
    </citation>
    <scope>NUCLEOTIDE SEQUENCE [LARGE SCALE GENOMIC DNA]</scope>
    <source>
        <strain evidence="2">CMW44962</strain>
    </source>
</reference>
<dbReference type="PANTHER" id="PTHR38406:SF1">
    <property type="entry name" value="TRANSCRIPTIONAL REPRESSOR OPI1"/>
    <property type="match status" value="1"/>
</dbReference>
<dbReference type="EMBL" id="RIBY02000014">
    <property type="protein sequence ID" value="KAH9845639.1"/>
    <property type="molecule type" value="Genomic_DNA"/>
</dbReference>
<dbReference type="OrthoDB" id="2441642at2759"/>
<feature type="region of interest" description="Disordered" evidence="1">
    <location>
        <begin position="158"/>
        <end position="242"/>
    </location>
</feature>
<dbReference type="GO" id="GO:0030968">
    <property type="term" value="P:endoplasmic reticulum unfolded protein response"/>
    <property type="evidence" value="ECO:0007669"/>
    <property type="project" value="TreeGrafter"/>
</dbReference>
<dbReference type="GO" id="GO:0006357">
    <property type="term" value="P:regulation of transcription by RNA polymerase II"/>
    <property type="evidence" value="ECO:0007669"/>
    <property type="project" value="TreeGrafter"/>
</dbReference>
<feature type="compositionally biased region" description="Basic and acidic residues" evidence="1">
    <location>
        <begin position="178"/>
        <end position="198"/>
    </location>
</feature>
<keyword evidence="3" id="KW-1185">Reference proteome</keyword>
<dbReference type="PANTHER" id="PTHR38406">
    <property type="entry name" value="TRANSCRIPTIONAL REPRESSOR OPI1"/>
    <property type="match status" value="1"/>
</dbReference>
<dbReference type="Proteomes" id="UP001138500">
    <property type="component" value="Unassembled WGS sequence"/>
</dbReference>
<evidence type="ECO:0000313" key="2">
    <source>
        <dbReference type="EMBL" id="KAH9845639.1"/>
    </source>
</evidence>
<feature type="region of interest" description="Disordered" evidence="1">
    <location>
        <begin position="1"/>
        <end position="39"/>
    </location>
</feature>
<reference evidence="2 3" key="1">
    <citation type="journal article" date="2018" name="IMA Fungus">
        <title>IMA Genome-F 10: Nine draft genome sequences of Claviceps purpurea s.lat., including C. arundinis, C. humidiphila, and C. cf. spartinae, pseudomolecules for the pitch canker pathogen Fusarium circinatum, draft genome of Davidsoniella eucalypti, Grosmannia galeiformis, Quambalaria eucalypti, and Teratosphaeria destructans.</title>
        <authorList>
            <person name="Wingfield B.D."/>
            <person name="Liu M."/>
            <person name="Nguyen H.D."/>
            <person name="Lane F.A."/>
            <person name="Morgan S.W."/>
            <person name="De Vos L."/>
            <person name="Wilken P.M."/>
            <person name="Duong T.A."/>
            <person name="Aylward J."/>
            <person name="Coetzee M.P."/>
            <person name="Dadej K."/>
            <person name="De Beer Z.W."/>
            <person name="Findlay W."/>
            <person name="Havenga M."/>
            <person name="Kolarik M."/>
            <person name="Menzies J.G."/>
            <person name="Naidoo K."/>
            <person name="Pochopski O."/>
            <person name="Shoukouhi P."/>
            <person name="Santana Q.C."/>
            <person name="Seifert K.A."/>
            <person name="Soal N."/>
            <person name="Steenkamp E.T."/>
            <person name="Tatham C.T."/>
            <person name="van der Nest M.A."/>
            <person name="Wingfield M.J."/>
        </authorList>
    </citation>
    <scope>NUCLEOTIDE SEQUENCE [LARGE SCALE GENOMIC DNA]</scope>
    <source>
        <strain evidence="2">CMW44962</strain>
    </source>
</reference>
<gene>
    <name evidence="2" type="ORF">Tdes44962_MAKER06474</name>
</gene>
<sequence>DGAGGTGPEGAVASPSESSVLASDDHGPRTQSGVSLEDQEVRDVAEALIGLGGSVRSPPAHVLPLPHAIPPHPHHPHHHHHHQQEPLLQLFTQAHPVPGAIINGSMSAYSGAKSLTPRFVRAGIDVAERNIGSPMVNAVGNVGRTIGAERAARWYLTPREQADASSGDEAAMRSKRRRVDEHMDIEAGMPDHRARRESVGSQVDSLPAYRASRPPSYREEASPATLDRAQQHDRRPENSRTWSQHLMYSASGLGVAMSETSRRSLLYCLQILGRSAEHIATVSDALRLVLEQYDQARDHWHQQNDASQAEKGERPKTPEHDDSARRLAGIIQKHCDDIWQTLKTVVTSVSSSAGGALPINAREFVRGQLLSLPLRWRRVSDGQTIESETSRSAHRMVAFATEGLDMIGQVSQMCKATLDSAEGWVNMVGRRQQQEVIAHEKAHGWRGQSDCDMPDVHEVPSQRSEKQ</sequence>
<dbReference type="InterPro" id="IPR013927">
    <property type="entry name" value="TF_Opi1_Ccg-8"/>
</dbReference>
<accession>A0A9W7T1M1</accession>
<evidence type="ECO:0000256" key="1">
    <source>
        <dbReference type="SAM" id="MobiDB-lite"/>
    </source>
</evidence>
<feature type="region of interest" description="Disordered" evidence="1">
    <location>
        <begin position="299"/>
        <end position="322"/>
    </location>
</feature>
<dbReference type="GO" id="GO:0005783">
    <property type="term" value="C:endoplasmic reticulum"/>
    <property type="evidence" value="ECO:0007669"/>
    <property type="project" value="TreeGrafter"/>
</dbReference>
<dbReference type="GO" id="GO:0005634">
    <property type="term" value="C:nucleus"/>
    <property type="evidence" value="ECO:0007669"/>
    <property type="project" value="TreeGrafter"/>
</dbReference>
<feature type="region of interest" description="Disordered" evidence="1">
    <location>
        <begin position="441"/>
        <end position="467"/>
    </location>
</feature>
<proteinExistence type="predicted"/>
<dbReference type="AlphaFoldDB" id="A0A9W7T1M1"/>
<name>A0A9W7T1M1_9PEZI</name>